<feature type="compositionally biased region" description="Low complexity" evidence="8">
    <location>
        <begin position="544"/>
        <end position="554"/>
    </location>
</feature>
<dbReference type="GO" id="GO:0045892">
    <property type="term" value="P:negative regulation of DNA-templated transcription"/>
    <property type="evidence" value="ECO:0007669"/>
    <property type="project" value="InterPro"/>
</dbReference>
<feature type="compositionally biased region" description="Polar residues" evidence="8">
    <location>
        <begin position="305"/>
        <end position="324"/>
    </location>
</feature>
<accession>A0A7M7M4I5</accession>
<feature type="compositionally biased region" description="Gly residues" evidence="8">
    <location>
        <begin position="940"/>
        <end position="951"/>
    </location>
</feature>
<keyword evidence="6" id="KW-0539">Nucleus</keyword>
<organism evidence="11 12">
    <name type="scientific">Varroa destructor</name>
    <name type="common">Honeybee mite</name>
    <dbReference type="NCBI Taxonomy" id="109461"/>
    <lineage>
        <taxon>Eukaryota</taxon>
        <taxon>Metazoa</taxon>
        <taxon>Ecdysozoa</taxon>
        <taxon>Arthropoda</taxon>
        <taxon>Chelicerata</taxon>
        <taxon>Arachnida</taxon>
        <taxon>Acari</taxon>
        <taxon>Parasitiformes</taxon>
        <taxon>Mesostigmata</taxon>
        <taxon>Gamasina</taxon>
        <taxon>Dermanyssoidea</taxon>
        <taxon>Varroidae</taxon>
        <taxon>Varroa</taxon>
    </lineage>
</organism>
<dbReference type="OrthoDB" id="10028556at2759"/>
<keyword evidence="5" id="KW-0804">Transcription</keyword>
<dbReference type="GO" id="GO:0003712">
    <property type="term" value="F:transcription coregulator activity"/>
    <property type="evidence" value="ECO:0007669"/>
    <property type="project" value="InterPro"/>
</dbReference>
<dbReference type="CTD" id="3346237"/>
<dbReference type="Gene3D" id="1.20.120.2010">
    <property type="entry name" value="NAB conserved domain 2"/>
    <property type="match status" value="1"/>
</dbReference>
<feature type="region of interest" description="Disordered" evidence="8">
    <location>
        <begin position="1076"/>
        <end position="1267"/>
    </location>
</feature>
<feature type="domain" description="Nab N-terminal" evidence="9">
    <location>
        <begin position="338"/>
        <end position="415"/>
    </location>
</feature>
<evidence type="ECO:0000256" key="4">
    <source>
        <dbReference type="ARBA" id="ARBA00023015"/>
    </source>
</evidence>
<proteinExistence type="inferred from homology"/>
<keyword evidence="7" id="KW-0175">Coiled coil</keyword>
<dbReference type="InterPro" id="IPR006989">
    <property type="entry name" value="NAB_co-repressor_dom"/>
</dbReference>
<dbReference type="KEGG" id="vde:111244978"/>
<keyword evidence="12" id="KW-1185">Reference proteome</keyword>
<dbReference type="PANTHER" id="PTHR12623">
    <property type="entry name" value="NGFI-A BINDING PROTEIN"/>
    <property type="match status" value="1"/>
</dbReference>
<dbReference type="Pfam" id="PF04905">
    <property type="entry name" value="NCD2"/>
    <property type="match status" value="1"/>
</dbReference>
<evidence type="ECO:0000259" key="10">
    <source>
        <dbReference type="Pfam" id="PF04905"/>
    </source>
</evidence>
<dbReference type="Pfam" id="PF04904">
    <property type="entry name" value="SAM_NCD1"/>
    <property type="match status" value="1"/>
</dbReference>
<evidence type="ECO:0000256" key="7">
    <source>
        <dbReference type="SAM" id="Coils"/>
    </source>
</evidence>
<dbReference type="GO" id="GO:0005634">
    <property type="term" value="C:nucleus"/>
    <property type="evidence" value="ECO:0007669"/>
    <property type="project" value="UniProtKB-SubCell"/>
</dbReference>
<feature type="compositionally biased region" description="Low complexity" evidence="8">
    <location>
        <begin position="235"/>
        <end position="247"/>
    </location>
</feature>
<feature type="compositionally biased region" description="Low complexity" evidence="8">
    <location>
        <begin position="1188"/>
        <end position="1204"/>
    </location>
</feature>
<reference evidence="11" key="1">
    <citation type="submission" date="2021-01" db="UniProtKB">
        <authorList>
            <consortium name="EnsemblMetazoa"/>
        </authorList>
    </citation>
    <scope>IDENTIFICATION</scope>
</reference>
<keyword evidence="3" id="KW-0678">Repressor</keyword>
<dbReference type="EnsemblMetazoa" id="XM_022792646">
    <property type="protein sequence ID" value="XP_022648381"/>
    <property type="gene ID" value="LOC111244978"/>
</dbReference>
<feature type="compositionally biased region" description="Low complexity" evidence="8">
    <location>
        <begin position="1076"/>
        <end position="1129"/>
    </location>
</feature>
<evidence type="ECO:0000256" key="3">
    <source>
        <dbReference type="ARBA" id="ARBA00022491"/>
    </source>
</evidence>
<keyword evidence="4" id="KW-0805">Transcription regulation</keyword>
<feature type="region of interest" description="Disordered" evidence="8">
    <location>
        <begin position="879"/>
        <end position="912"/>
    </location>
</feature>
<feature type="compositionally biased region" description="Low complexity" evidence="8">
    <location>
        <begin position="426"/>
        <end position="438"/>
    </location>
</feature>
<feature type="compositionally biased region" description="Low complexity" evidence="8">
    <location>
        <begin position="290"/>
        <end position="303"/>
    </location>
</feature>
<name>A0A7M7M4I5_VARDE</name>
<dbReference type="InterPro" id="IPR006988">
    <property type="entry name" value="Nab_N"/>
</dbReference>
<feature type="compositionally biased region" description="Low complexity" evidence="8">
    <location>
        <begin position="897"/>
        <end position="912"/>
    </location>
</feature>
<dbReference type="RefSeq" id="XP_022648381.1">
    <property type="nucleotide sequence ID" value="XM_022792646.1"/>
</dbReference>
<evidence type="ECO:0000256" key="5">
    <source>
        <dbReference type="ARBA" id="ARBA00023163"/>
    </source>
</evidence>
<feature type="compositionally biased region" description="Low complexity" evidence="8">
    <location>
        <begin position="952"/>
        <end position="964"/>
    </location>
</feature>
<feature type="compositionally biased region" description="Gly residues" evidence="8">
    <location>
        <begin position="184"/>
        <end position="199"/>
    </location>
</feature>
<feature type="compositionally biased region" description="Low complexity" evidence="8">
    <location>
        <begin position="1162"/>
        <end position="1174"/>
    </location>
</feature>
<comment type="subcellular location">
    <subcellularLocation>
        <location evidence="1">Nucleus</location>
    </subcellularLocation>
</comment>
<feature type="compositionally biased region" description="Low complexity" evidence="8">
    <location>
        <begin position="463"/>
        <end position="510"/>
    </location>
</feature>
<dbReference type="InterPro" id="IPR039040">
    <property type="entry name" value="NAB_fam"/>
</dbReference>
<feature type="compositionally biased region" description="Gly residues" evidence="8">
    <location>
        <begin position="208"/>
        <end position="219"/>
    </location>
</feature>
<sequence length="1267" mass="130487">MMHVNNCAFPDLASVAEKYAAYLGVTAAKITRINDTHHETEQRTNATALAEQVRALCDMSMEQQVREYLNQCSQAQAQAAQALQVTPGLVPPGLVGPLVPPTHPLGLPPLAPPPPPPSHSSPSPQHNNTHHPGDGSPLPPSLGGLGPPSLTSHSGHLSSSSQTTAAAAAAAAAAALAGHSTGSSSGGGGGGGGVGGANIGGRDRDQQGPGGPTLSGGQQGRQQSSPPAGAHFTQHHQQQQQQQQQQQALTAAFGGERGGGPLGASPGIPHPLAASSPVAAGGQGGPAGPGCPQQQQAASAPAALNHTSSVGSNSATSGNSNRVLSRNANGTIAMTSQPSNESELQLYRVLQRANLLAYFDTFICQGGDDVQQLCEAGEEEFLEIMALVGMASKPLHVRRLQKALQEWVQNPAMFQSPLVSGGSGGPPTAATGGAACPSSGGGLPRGQLTQPGPGNLRPPSHGSNSSSSNSNNNSNSHNNNSNNNNSNNNSNNNNNGTSSLLPPGTSSTSTRDGQLPGQKRPASSVLDTSTTPGLIGTGATVNTPQQQPQQQQQPHGLSFSLQQNGGRLSPSSPSSGGGLGSGSVSSVSSVTSSSCLLDEQQLTKIGDVAELLVRSILPTLSPFDLKNMKKRLPKEMEFILTMSEDDPRRLEEIRRCAAIYTIPPQPTGSGKRKAASASAVPALGPYELAVNEAAAQICRHVPALLSRHEELFPLARQVVRDCAFNQFAKTDVECRSPAQTTAAGTPSASKRARAAELGFPAADKAQVEDERRKRQERLEHINEQLRSLGRQQEELKLRLGAVRDVALAAGIQQQLEQISHQQMQLLNDQNDVSKQLKRIEKFMNSPKFATIAAAAAAAAASSGSSLALGGVGSGSIDVMSVKTPGGQDTDDTDSQLSAQSFSNAASPPAPSANVVSADMANLLGNSSAMHSQQQQQHSSIGGGGGGGGVAPGGTLQQQQTSSSSIGGGRESPLIDSAAALWKQQQLQQLQQSQQHSKQQQKTSQQITKQLVQETLMDEGLRVIRELANQIKGCADTEALEAAVVAGAAVAAVASSPSSIMPLSLTCSSKQQQQQQQQQAQQQQTSAEQQSQQTNSTTTLAGGSSMNNNGGNNANNNCNSNSSNSSATGRPRGRPPRLDRGDFVGTSRTISGSSGPSPPPLSASPLNMSRPSSRSPNPPPVAGVSLGASEQSQQQSKNNNGSNSSCLLDGNPASNGHHHKSHNGSAEPENSTENSLNALLALSQKGMLKQEPGSPAPSPSPSQQSIKI</sequence>
<feature type="compositionally biased region" description="Low complexity" evidence="8">
    <location>
        <begin position="147"/>
        <end position="162"/>
    </location>
</feature>
<feature type="compositionally biased region" description="Pro residues" evidence="8">
    <location>
        <begin position="98"/>
        <end position="119"/>
    </location>
</feature>
<feature type="coiled-coil region" evidence="7">
    <location>
        <begin position="764"/>
        <end position="798"/>
    </location>
</feature>
<dbReference type="InterPro" id="IPR038398">
    <property type="entry name" value="NCD2_sf"/>
</dbReference>
<feature type="region of interest" description="Disordered" evidence="8">
    <location>
        <begin position="418"/>
        <end position="585"/>
    </location>
</feature>
<feature type="compositionally biased region" description="Low complexity" evidence="8">
    <location>
        <begin position="565"/>
        <end position="574"/>
    </location>
</feature>
<evidence type="ECO:0000313" key="12">
    <source>
        <dbReference type="Proteomes" id="UP000594260"/>
    </source>
</evidence>
<evidence type="ECO:0000256" key="1">
    <source>
        <dbReference type="ARBA" id="ARBA00004123"/>
    </source>
</evidence>
<evidence type="ECO:0000256" key="6">
    <source>
        <dbReference type="ARBA" id="ARBA00023242"/>
    </source>
</evidence>
<feature type="region of interest" description="Disordered" evidence="8">
    <location>
        <begin position="178"/>
        <end position="324"/>
    </location>
</feature>
<feature type="compositionally biased region" description="Polar residues" evidence="8">
    <location>
        <begin position="1227"/>
        <end position="1236"/>
    </location>
</feature>
<dbReference type="InParanoid" id="A0A7M7M4I5"/>
<evidence type="ECO:0000256" key="8">
    <source>
        <dbReference type="SAM" id="MobiDB-lite"/>
    </source>
</evidence>
<dbReference type="GeneID" id="111244978"/>
<feature type="region of interest" description="Disordered" evidence="8">
    <location>
        <begin position="927"/>
        <end position="971"/>
    </location>
</feature>
<feature type="region of interest" description="Disordered" evidence="8">
    <location>
        <begin position="96"/>
        <end position="162"/>
    </location>
</feature>
<evidence type="ECO:0000259" key="9">
    <source>
        <dbReference type="Pfam" id="PF04904"/>
    </source>
</evidence>
<comment type="similarity">
    <text evidence="2">Belongs to the NAB family.</text>
</comment>
<dbReference type="Proteomes" id="UP000594260">
    <property type="component" value="Unplaced"/>
</dbReference>
<evidence type="ECO:0000256" key="2">
    <source>
        <dbReference type="ARBA" id="ARBA00008864"/>
    </source>
</evidence>
<dbReference type="PANTHER" id="PTHR12623:SF10">
    <property type="entry name" value="NGFI-A-BINDING PROTEIN HOMOLOG"/>
    <property type="match status" value="1"/>
</dbReference>
<dbReference type="AlphaFoldDB" id="A0A7M7M4I5"/>
<protein>
    <submittedName>
        <fullName evidence="11">Uncharacterized protein</fullName>
    </submittedName>
</protein>
<evidence type="ECO:0000313" key="11">
    <source>
        <dbReference type="EnsemblMetazoa" id="XP_022648381"/>
    </source>
</evidence>
<feature type="domain" description="NAB co-repressor" evidence="10">
    <location>
        <begin position="597"/>
        <end position="729"/>
    </location>
</feature>